<dbReference type="Proteomes" id="UP001482520">
    <property type="component" value="Unassembled WGS sequence"/>
</dbReference>
<keyword evidence="9" id="KW-1133">Transmembrane helix</keyword>
<evidence type="ECO:0000256" key="1">
    <source>
        <dbReference type="ARBA" id="ARBA00012513"/>
    </source>
</evidence>
<organism evidence="11 12">
    <name type="scientific">Nocardioides kribbensis</name>
    <dbReference type="NCBI Taxonomy" id="305517"/>
    <lineage>
        <taxon>Bacteria</taxon>
        <taxon>Bacillati</taxon>
        <taxon>Actinomycetota</taxon>
        <taxon>Actinomycetes</taxon>
        <taxon>Propionibacteriales</taxon>
        <taxon>Nocardioidaceae</taxon>
        <taxon>Nocardioides</taxon>
    </lineage>
</organism>
<feature type="compositionally biased region" description="Low complexity" evidence="8">
    <location>
        <begin position="343"/>
        <end position="367"/>
    </location>
</feature>
<dbReference type="SUPFAM" id="SSF56112">
    <property type="entry name" value="Protein kinase-like (PK-like)"/>
    <property type="match status" value="1"/>
</dbReference>
<evidence type="ECO:0000256" key="5">
    <source>
        <dbReference type="ARBA" id="ARBA00022777"/>
    </source>
</evidence>
<dbReference type="SMART" id="SM00220">
    <property type="entry name" value="S_TKc"/>
    <property type="match status" value="1"/>
</dbReference>
<dbReference type="Pfam" id="PF00069">
    <property type="entry name" value="Pkinase"/>
    <property type="match status" value="1"/>
</dbReference>
<dbReference type="InterPro" id="IPR000719">
    <property type="entry name" value="Prot_kinase_dom"/>
</dbReference>
<feature type="region of interest" description="Disordered" evidence="8">
    <location>
        <begin position="559"/>
        <end position="616"/>
    </location>
</feature>
<dbReference type="CDD" id="cd13973">
    <property type="entry name" value="PK_MviN-like"/>
    <property type="match status" value="1"/>
</dbReference>
<evidence type="ECO:0000256" key="4">
    <source>
        <dbReference type="ARBA" id="ARBA00022741"/>
    </source>
</evidence>
<evidence type="ECO:0000256" key="6">
    <source>
        <dbReference type="ARBA" id="ARBA00022840"/>
    </source>
</evidence>
<dbReference type="Gene3D" id="3.30.200.20">
    <property type="entry name" value="Phosphorylase Kinase, domain 1"/>
    <property type="match status" value="1"/>
</dbReference>
<evidence type="ECO:0000256" key="9">
    <source>
        <dbReference type="SAM" id="Phobius"/>
    </source>
</evidence>
<feature type="region of interest" description="Disordered" evidence="8">
    <location>
        <begin position="304"/>
        <end position="443"/>
    </location>
</feature>
<proteinExistence type="predicted"/>
<evidence type="ECO:0000313" key="12">
    <source>
        <dbReference type="Proteomes" id="UP001482520"/>
    </source>
</evidence>
<accession>A0ABV1NZ97</accession>
<evidence type="ECO:0000313" key="11">
    <source>
        <dbReference type="EMBL" id="MEQ7847832.1"/>
    </source>
</evidence>
<evidence type="ECO:0000256" key="8">
    <source>
        <dbReference type="SAM" id="MobiDB-lite"/>
    </source>
</evidence>
<dbReference type="PROSITE" id="PS50011">
    <property type="entry name" value="PROTEIN_KINASE_DOM"/>
    <property type="match status" value="1"/>
</dbReference>
<dbReference type="EMBL" id="JBEGDP010000011">
    <property type="protein sequence ID" value="MEQ7847832.1"/>
    <property type="molecule type" value="Genomic_DNA"/>
</dbReference>
<feature type="region of interest" description="Disordered" evidence="8">
    <location>
        <begin position="455"/>
        <end position="528"/>
    </location>
</feature>
<dbReference type="EC" id="2.7.11.1" evidence="1"/>
<sequence length="733" mass="75341">MPHSIRHGDQLAGRYRLVDLLSESGDGRFWRAHDRVLERQVAIHVIAADDDRAAGLLEAARRSATVHDPHVLRVLDAERTDALCYVVNEWGSGTSLDIMLAAGGPLAPRRAAWLVAEVAAAAATAHRAGVSHGRLNPENVLVDRNGSVRLIGLCVDAALHGLTHTDPDDDLTDLAGLLYAALTGRWAGISGSVVVPAPQEHGRLLRPRQVRAGIPRMLDQLCDNVLNPATAAQRGHDPRCPATAQALADQLVEFVGDPVGIPEELATRLVDRGDETISLPAVPGPTPAPAPVTTAVTTAGPAVAATPAAAPVRSSDPLGPAPSPTSQTSPASQTPGPGPADQEPTTVVPLTEGTPETPTDTTGESPEAATDAPTTVVALPDTGADTGADTDTVTATHPADDSTWAAHAEEATRSSTPGDGLLAGSSPAPAAAEQPTQAGLPIFDDETDDVSWLQARSEPVPPPPPFEDPPERPLFAPEPDDGGPVRRARPGAEQAESGEFWPWGPAAPPPPPGTDDAEPDDGAAGEVPGRNTFRLAAALLLGLVLLVGVVVAVNVGRGRTPLGAEPEPEGSSSPSASSSATPTAAPTPLTGLSASDLDPQGDPPQEEYPELTPLAVDGDPATVWRTATYLQNFGPGGLKTGVGLVVDLGGEQEVSEVDLTLVGEGTATALYVTDTAPTDVEGLDPVAETSGGTQQRAVLDEPVTGSYLTVWLTSLPAVEGGWRGEVAEVEVRG</sequence>
<evidence type="ECO:0000256" key="2">
    <source>
        <dbReference type="ARBA" id="ARBA00022527"/>
    </source>
</evidence>
<evidence type="ECO:0000256" key="7">
    <source>
        <dbReference type="ARBA" id="ARBA00023170"/>
    </source>
</evidence>
<keyword evidence="4" id="KW-0547">Nucleotide-binding</keyword>
<feature type="compositionally biased region" description="Low complexity" evidence="8">
    <location>
        <begin position="324"/>
        <end position="335"/>
    </location>
</feature>
<keyword evidence="9" id="KW-0812">Transmembrane</keyword>
<feature type="domain" description="Protein kinase" evidence="10">
    <location>
        <begin position="15"/>
        <end position="303"/>
    </location>
</feature>
<keyword evidence="12" id="KW-1185">Reference proteome</keyword>
<dbReference type="Gene3D" id="1.10.510.10">
    <property type="entry name" value="Transferase(Phosphotransferase) domain 1"/>
    <property type="match status" value="1"/>
</dbReference>
<keyword evidence="5" id="KW-0418">Kinase</keyword>
<dbReference type="RefSeq" id="WP_349804718.1">
    <property type="nucleotide sequence ID" value="NZ_JBEGDP010000011.1"/>
</dbReference>
<reference evidence="11 12" key="1">
    <citation type="submission" date="2024-02" db="EMBL/GenBank/DDBJ databases">
        <title>Full genome sequence of Nocardioides kribbensis.</title>
        <authorList>
            <person name="Poletto B.L."/>
            <person name="Silva G."/>
            <person name="Galante D."/>
            <person name="Campos K.R."/>
            <person name="Santos M.B.N."/>
            <person name="Sacchi C.T."/>
        </authorList>
    </citation>
    <scope>NUCLEOTIDE SEQUENCE [LARGE SCALE GENOMIC DNA]</scope>
    <source>
        <strain evidence="11 12">O4R</strain>
    </source>
</reference>
<feature type="compositionally biased region" description="Low complexity" evidence="8">
    <location>
        <begin position="559"/>
        <end position="594"/>
    </location>
</feature>
<keyword evidence="6" id="KW-0067">ATP-binding</keyword>
<dbReference type="InterPro" id="IPR008979">
    <property type="entry name" value="Galactose-bd-like_sf"/>
</dbReference>
<comment type="caution">
    <text evidence="11">The sequence shown here is derived from an EMBL/GenBank/DDBJ whole genome shotgun (WGS) entry which is preliminary data.</text>
</comment>
<feature type="compositionally biased region" description="Low complexity" evidence="8">
    <location>
        <begin position="420"/>
        <end position="432"/>
    </location>
</feature>
<feature type="transmembrane region" description="Helical" evidence="9">
    <location>
        <begin position="535"/>
        <end position="555"/>
    </location>
</feature>
<keyword evidence="3" id="KW-0808">Transferase</keyword>
<evidence type="ECO:0000259" key="10">
    <source>
        <dbReference type="PROSITE" id="PS50011"/>
    </source>
</evidence>
<dbReference type="InterPro" id="IPR011009">
    <property type="entry name" value="Kinase-like_dom_sf"/>
</dbReference>
<protein>
    <recommendedName>
        <fullName evidence="1">non-specific serine/threonine protein kinase</fullName>
        <ecNumber evidence="1">2.7.11.1</ecNumber>
    </recommendedName>
</protein>
<dbReference type="Gene3D" id="2.60.120.260">
    <property type="entry name" value="Galactose-binding domain-like"/>
    <property type="match status" value="1"/>
</dbReference>
<name>A0ABV1NZ97_9ACTN</name>
<keyword evidence="9" id="KW-0472">Membrane</keyword>
<dbReference type="PANTHER" id="PTHR43289">
    <property type="entry name" value="MITOGEN-ACTIVATED PROTEIN KINASE KINASE KINASE 20-RELATED"/>
    <property type="match status" value="1"/>
</dbReference>
<gene>
    <name evidence="11" type="ORF">V6R90_11130</name>
</gene>
<feature type="compositionally biased region" description="Low complexity" evidence="8">
    <location>
        <begin position="381"/>
        <end position="396"/>
    </location>
</feature>
<dbReference type="SUPFAM" id="SSF49785">
    <property type="entry name" value="Galactose-binding domain-like"/>
    <property type="match status" value="1"/>
</dbReference>
<evidence type="ECO:0000256" key="3">
    <source>
        <dbReference type="ARBA" id="ARBA00022679"/>
    </source>
</evidence>
<dbReference type="PANTHER" id="PTHR43289:SF6">
    <property type="entry name" value="SERINE_THREONINE-PROTEIN KINASE NEKL-3"/>
    <property type="match status" value="1"/>
</dbReference>
<keyword evidence="7" id="KW-0675">Receptor</keyword>
<keyword evidence="2" id="KW-0723">Serine/threonine-protein kinase</keyword>